<dbReference type="PROSITE" id="PS51257">
    <property type="entry name" value="PROKAR_LIPOPROTEIN"/>
    <property type="match status" value="1"/>
</dbReference>
<dbReference type="Proteomes" id="UP001597100">
    <property type="component" value="Unassembled WGS sequence"/>
</dbReference>
<accession>A0ABW3ICH5</accession>
<dbReference type="InterPro" id="IPR025347">
    <property type="entry name" value="DUF4251"/>
</dbReference>
<dbReference type="EMBL" id="JBHTJP010000032">
    <property type="protein sequence ID" value="MFD0975681.1"/>
    <property type="molecule type" value="Genomic_DNA"/>
</dbReference>
<proteinExistence type="predicted"/>
<protein>
    <submittedName>
        <fullName evidence="1">DUF4251 domain-containing protein</fullName>
    </submittedName>
</protein>
<comment type="caution">
    <text evidence="1">The sequence shown here is derived from an EMBL/GenBank/DDBJ whole genome shotgun (WGS) entry which is preliminary data.</text>
</comment>
<keyword evidence="2" id="KW-1185">Reference proteome</keyword>
<sequence length="180" mass="20403">MIRLRMKRCEWLKYSGLLSIILLVLTISCATQQNLRGESPDNFEELKALVNSGDYEIENQWAVPLNGSMIDLIGNTNRIRFEADSIKIYLPYFGVKHSGVDYGGRDGGIKYEGTVEDLDIQEDPVKERINIEFKVSKDNESFDFRIVLFSNGNANTSVNSSARNSISYRGIVRSLPENKK</sequence>
<dbReference type="RefSeq" id="WP_380736723.1">
    <property type="nucleotide sequence ID" value="NZ_JBHTJP010000032.1"/>
</dbReference>
<gene>
    <name evidence="1" type="ORF">ACFQ1G_02650</name>
</gene>
<evidence type="ECO:0000313" key="1">
    <source>
        <dbReference type="EMBL" id="MFD0975681.1"/>
    </source>
</evidence>
<dbReference type="Gene3D" id="2.40.128.410">
    <property type="match status" value="1"/>
</dbReference>
<evidence type="ECO:0000313" key="2">
    <source>
        <dbReference type="Proteomes" id="UP001597100"/>
    </source>
</evidence>
<reference evidence="2" key="1">
    <citation type="journal article" date="2019" name="Int. J. Syst. Evol. Microbiol.">
        <title>The Global Catalogue of Microorganisms (GCM) 10K type strain sequencing project: providing services to taxonomists for standard genome sequencing and annotation.</title>
        <authorList>
            <consortium name="The Broad Institute Genomics Platform"/>
            <consortium name="The Broad Institute Genome Sequencing Center for Infectious Disease"/>
            <person name="Wu L."/>
            <person name="Ma J."/>
        </authorList>
    </citation>
    <scope>NUCLEOTIDE SEQUENCE [LARGE SCALE GENOMIC DNA]</scope>
    <source>
        <strain evidence="2">CCUG 60898</strain>
    </source>
</reference>
<dbReference type="Pfam" id="PF14059">
    <property type="entry name" value="DUF4251"/>
    <property type="match status" value="1"/>
</dbReference>
<organism evidence="1 2">
    <name type="scientific">Salinimicrobium gaetbulicola</name>
    <dbReference type="NCBI Taxonomy" id="999702"/>
    <lineage>
        <taxon>Bacteria</taxon>
        <taxon>Pseudomonadati</taxon>
        <taxon>Bacteroidota</taxon>
        <taxon>Flavobacteriia</taxon>
        <taxon>Flavobacteriales</taxon>
        <taxon>Flavobacteriaceae</taxon>
        <taxon>Salinimicrobium</taxon>
    </lineage>
</organism>
<name>A0ABW3ICH5_9FLAO</name>